<proteinExistence type="predicted"/>
<keyword evidence="1" id="KW-1133">Transmembrane helix</keyword>
<organism evidence="2 3">
    <name type="scientific">Magallana gigas</name>
    <name type="common">Pacific oyster</name>
    <name type="synonym">Crassostrea gigas</name>
    <dbReference type="NCBI Taxonomy" id="29159"/>
    <lineage>
        <taxon>Eukaryota</taxon>
        <taxon>Metazoa</taxon>
        <taxon>Spiralia</taxon>
        <taxon>Lophotrochozoa</taxon>
        <taxon>Mollusca</taxon>
        <taxon>Bivalvia</taxon>
        <taxon>Autobranchia</taxon>
        <taxon>Pteriomorphia</taxon>
        <taxon>Ostreida</taxon>
        <taxon>Ostreoidea</taxon>
        <taxon>Ostreidae</taxon>
        <taxon>Magallana</taxon>
    </lineage>
</organism>
<evidence type="ECO:0000313" key="2">
    <source>
        <dbReference type="EnsemblMetazoa" id="G25931.1:cds"/>
    </source>
</evidence>
<dbReference type="PANTHER" id="PTHR24035">
    <property type="entry name" value="MULTIPLE EPIDERMAL GROWTH FACTOR-LIKE DOMAINS PROTEIN"/>
    <property type="match status" value="1"/>
</dbReference>
<evidence type="ECO:0000256" key="1">
    <source>
        <dbReference type="SAM" id="Phobius"/>
    </source>
</evidence>
<feature type="transmembrane region" description="Helical" evidence="1">
    <location>
        <begin position="132"/>
        <end position="158"/>
    </location>
</feature>
<dbReference type="InterPro" id="IPR052108">
    <property type="entry name" value="MEGF/SIB"/>
</dbReference>
<evidence type="ECO:0000313" key="3">
    <source>
        <dbReference type="Proteomes" id="UP000005408"/>
    </source>
</evidence>
<keyword evidence="1" id="KW-0812">Transmembrane</keyword>
<keyword evidence="3" id="KW-1185">Reference proteome</keyword>
<dbReference type="AlphaFoldDB" id="A0A8W8L516"/>
<dbReference type="Proteomes" id="UP000005408">
    <property type="component" value="Unassembled WGS sequence"/>
</dbReference>
<dbReference type="InterPro" id="IPR009030">
    <property type="entry name" value="Growth_fac_rcpt_cys_sf"/>
</dbReference>
<sequence length="199" mass="21721">MYGQYCDKRCPDNCVGGTCTADQGDCYSCTDGWVGPKCQTQCPFGKYGPDCRENCSGHCRGNMTCDPFSGFCREDCEAVERKHCASLCMPGWYGKDCSRRCSKSCLNASCDVTHGTCLFGHTLSLPHHDDGIPIAVVVGVTLGTLLVIIIVIGTVVIARRRCRQEAGDQQSSNPKDVINTRGDVHVHVYEKLSFGNNHI</sequence>
<name>A0A8W8L516_MAGGI</name>
<accession>A0A8W8L516</accession>
<keyword evidence="1" id="KW-0472">Membrane</keyword>
<reference evidence="2" key="1">
    <citation type="submission" date="2022-08" db="UniProtKB">
        <authorList>
            <consortium name="EnsemblMetazoa"/>
        </authorList>
    </citation>
    <scope>IDENTIFICATION</scope>
    <source>
        <strain evidence="2">05x7-T-G4-1.051#20</strain>
    </source>
</reference>
<protein>
    <submittedName>
        <fullName evidence="2">Uncharacterized protein</fullName>
    </submittedName>
</protein>
<dbReference type="PANTHER" id="PTHR24035:SF109">
    <property type="entry name" value="PROTEIN DRAPER"/>
    <property type="match status" value="1"/>
</dbReference>
<dbReference type="Gene3D" id="2.170.300.10">
    <property type="entry name" value="Tie2 ligand-binding domain superfamily"/>
    <property type="match status" value="1"/>
</dbReference>
<dbReference type="SUPFAM" id="SSF57184">
    <property type="entry name" value="Growth factor receptor domain"/>
    <property type="match status" value="1"/>
</dbReference>
<dbReference type="EnsemblMetazoa" id="G25931.1">
    <property type="protein sequence ID" value="G25931.1:cds"/>
    <property type="gene ID" value="G25931"/>
</dbReference>